<protein>
    <recommendedName>
        <fullName evidence="3">Helix-turn-helix domain-containing protein</fullName>
    </recommendedName>
</protein>
<dbReference type="InterPro" id="IPR036390">
    <property type="entry name" value="WH_DNA-bd_sf"/>
</dbReference>
<proteinExistence type="predicted"/>
<sequence length="93" mass="10688">MNNLYLLNEDTNFQLGCNDVCRRIYNHLASLHRENGTFRSSVKTLASAPGYSESGIRYWLSLLRDAKVIAISRRGSYYDFDVIHNVSFITSNH</sequence>
<reference evidence="1 2" key="1">
    <citation type="submission" date="2019-08" db="EMBL/GenBank/DDBJ databases">
        <title>Plasmid- and chromosome-located mcr-3 in mcr-1-positive Escherichia coli from diseased swine, Taiwan.</title>
        <authorList>
            <person name="Hsu C.-Y."/>
            <person name="Huang W.-C."/>
            <person name="Lauderdale T.-L."/>
        </authorList>
    </citation>
    <scope>NUCLEOTIDE SEQUENCE [LARGE SCALE GENOMIC DNA]</scope>
    <source>
        <strain evidence="1 2">NCYU-26-73</strain>
    </source>
</reference>
<organism evidence="1 2">
    <name type="scientific">Escherichia coli</name>
    <dbReference type="NCBI Taxonomy" id="562"/>
    <lineage>
        <taxon>Bacteria</taxon>
        <taxon>Pseudomonadati</taxon>
        <taxon>Pseudomonadota</taxon>
        <taxon>Gammaproteobacteria</taxon>
        <taxon>Enterobacterales</taxon>
        <taxon>Enterobacteriaceae</taxon>
        <taxon>Escherichia</taxon>
    </lineage>
</organism>
<evidence type="ECO:0000313" key="1">
    <source>
        <dbReference type="EMBL" id="QED75635.1"/>
    </source>
</evidence>
<dbReference type="Proteomes" id="UP000321299">
    <property type="component" value="Chromosome"/>
</dbReference>
<name>A0A5B9ASQ4_ECOLX</name>
<dbReference type="EMBL" id="CP042615">
    <property type="protein sequence ID" value="QED75635.1"/>
    <property type="molecule type" value="Genomic_DNA"/>
</dbReference>
<gene>
    <name evidence="1" type="ORF">FTV93_23300</name>
</gene>
<evidence type="ECO:0000313" key="2">
    <source>
        <dbReference type="Proteomes" id="UP000321299"/>
    </source>
</evidence>
<dbReference type="AlphaFoldDB" id="A0A5B9ASQ4"/>
<accession>A0A5B9ASQ4</accession>
<evidence type="ECO:0008006" key="3">
    <source>
        <dbReference type="Google" id="ProtNLM"/>
    </source>
</evidence>
<dbReference type="SUPFAM" id="SSF46785">
    <property type="entry name" value="Winged helix' DNA-binding domain"/>
    <property type="match status" value="1"/>
</dbReference>
<reference evidence="1 2" key="2">
    <citation type="submission" date="2019-08" db="EMBL/GenBank/DDBJ databases">
        <authorList>
            <person name="Chen F.-J."/>
            <person name="Wu H.-C."/>
            <person name="Liao Y.-C."/>
            <person name="Kuo S.-C."/>
        </authorList>
    </citation>
    <scope>NUCLEOTIDE SEQUENCE [LARGE SCALE GENOMIC DNA]</scope>
    <source>
        <strain evidence="1 2">NCYU-26-73</strain>
    </source>
</reference>